<dbReference type="EMBL" id="JAAGWQ010000131">
    <property type="protein sequence ID" value="KAF5664816.1"/>
    <property type="molecule type" value="Genomic_DNA"/>
</dbReference>
<feature type="compositionally biased region" description="Polar residues" evidence="1">
    <location>
        <begin position="7"/>
        <end position="24"/>
    </location>
</feature>
<evidence type="ECO:0000256" key="1">
    <source>
        <dbReference type="SAM" id="MobiDB-lite"/>
    </source>
</evidence>
<keyword evidence="4" id="KW-1185">Reference proteome</keyword>
<dbReference type="InterPro" id="IPR046797">
    <property type="entry name" value="PDDEXK_12"/>
</dbReference>
<organism evidence="3 4">
    <name type="scientific">Fusarium heterosporum</name>
    <dbReference type="NCBI Taxonomy" id="42747"/>
    <lineage>
        <taxon>Eukaryota</taxon>
        <taxon>Fungi</taxon>
        <taxon>Dikarya</taxon>
        <taxon>Ascomycota</taxon>
        <taxon>Pezizomycotina</taxon>
        <taxon>Sordariomycetes</taxon>
        <taxon>Hypocreomycetidae</taxon>
        <taxon>Hypocreales</taxon>
        <taxon>Nectriaceae</taxon>
        <taxon>Fusarium</taxon>
        <taxon>Fusarium heterosporum species complex</taxon>
    </lineage>
</organism>
<accession>A0A8H5WM04</accession>
<feature type="region of interest" description="Disordered" evidence="1">
    <location>
        <begin position="1"/>
        <end position="45"/>
    </location>
</feature>
<dbReference type="Pfam" id="PF20516">
    <property type="entry name" value="PDDEXK_12"/>
    <property type="match status" value="1"/>
</dbReference>
<feature type="domain" description="PD-(D/E)XK nuclease-like" evidence="2">
    <location>
        <begin position="218"/>
        <end position="378"/>
    </location>
</feature>
<dbReference type="AlphaFoldDB" id="A0A8H5WM04"/>
<feature type="compositionally biased region" description="Low complexity" evidence="1">
    <location>
        <begin position="30"/>
        <end position="39"/>
    </location>
</feature>
<protein>
    <submittedName>
        <fullName evidence="3">Aminoadipate-semialdehyde dehydrogenase</fullName>
    </submittedName>
</protein>
<reference evidence="3 4" key="1">
    <citation type="submission" date="2020-05" db="EMBL/GenBank/DDBJ databases">
        <title>Identification and distribution of gene clusters putatively required for synthesis of sphingolipid metabolism inhibitors in phylogenetically diverse species of the filamentous fungus Fusarium.</title>
        <authorList>
            <person name="Kim H.-S."/>
            <person name="Busman M."/>
            <person name="Brown D.W."/>
            <person name="Divon H."/>
            <person name="Uhlig S."/>
            <person name="Proctor R.H."/>
        </authorList>
    </citation>
    <scope>NUCLEOTIDE SEQUENCE [LARGE SCALE GENOMIC DNA]</scope>
    <source>
        <strain evidence="3 4">NRRL 20693</strain>
    </source>
</reference>
<evidence type="ECO:0000259" key="2">
    <source>
        <dbReference type="Pfam" id="PF20516"/>
    </source>
</evidence>
<evidence type="ECO:0000313" key="3">
    <source>
        <dbReference type="EMBL" id="KAF5664816.1"/>
    </source>
</evidence>
<dbReference type="Proteomes" id="UP000567885">
    <property type="component" value="Unassembled WGS sequence"/>
</dbReference>
<name>A0A8H5WM04_FUSHE</name>
<gene>
    <name evidence="3" type="ORF">FHETE_6931</name>
</gene>
<evidence type="ECO:0000313" key="4">
    <source>
        <dbReference type="Proteomes" id="UP000567885"/>
    </source>
</evidence>
<proteinExistence type="predicted"/>
<sequence length="413" mass="46415">MVPGNRRNLQSEAHTSSLHKTQTGRIIPASASMSSTKSSPVARTYRPEFLSDDSRYILATRGTDESNEEYLSLDFSSSSYLDPQSSWSHSLLPTPPLVNSGHAAPLAIPSPITFVASLPTRGIPMLGEVENDVIHQFLDKDGQRLGGKGCALWTQLRHLTNGLRTASDEKVSCSDAFKSGTQRKVSLPHDCEDKVMGRIYAESKRVADMHNLQGLPSHFEKISSGTDSIDFSVCLFGANIDDLHPGINRKWQDKPSVHTISRCEKVVASVAIGIETSGGGCTKEEGRDRLVLWITSHIQSIKRLFARKSASQLLSTIALPLLYAQGADWYIFFARLDHDLERVIIYSGGYIGTTSTKKGIYVLRDVLKRLREFVTEDFQDWWYKVHVEVDKQRGIDICEERERHIYRYPRCWR</sequence>
<dbReference type="OrthoDB" id="4161186at2759"/>
<comment type="caution">
    <text evidence="3">The sequence shown here is derived from an EMBL/GenBank/DDBJ whole genome shotgun (WGS) entry which is preliminary data.</text>
</comment>